<evidence type="ECO:0000256" key="1">
    <source>
        <dbReference type="SAM" id="Coils"/>
    </source>
</evidence>
<dbReference type="SUPFAM" id="SSF53448">
    <property type="entry name" value="Nucleotide-diphospho-sugar transferases"/>
    <property type="match status" value="1"/>
</dbReference>
<accession>A0A975RZD7</accession>
<keyword evidence="3" id="KW-0808">Transferase</keyword>
<dbReference type="EC" id="2.4.-.-" evidence="3"/>
<organism evidence="3 4">
    <name type="scientific">Bradyrhizobium sediminis</name>
    <dbReference type="NCBI Taxonomy" id="2840469"/>
    <lineage>
        <taxon>Bacteria</taxon>
        <taxon>Pseudomonadati</taxon>
        <taxon>Pseudomonadota</taxon>
        <taxon>Alphaproteobacteria</taxon>
        <taxon>Hyphomicrobiales</taxon>
        <taxon>Nitrobacteraceae</taxon>
        <taxon>Bradyrhizobium</taxon>
    </lineage>
</organism>
<dbReference type="InterPro" id="IPR050834">
    <property type="entry name" value="Glycosyltransf_2"/>
</dbReference>
<keyword evidence="3" id="KW-0328">Glycosyltransferase</keyword>
<dbReference type="PANTHER" id="PTHR43685">
    <property type="entry name" value="GLYCOSYLTRANSFERASE"/>
    <property type="match status" value="1"/>
</dbReference>
<evidence type="ECO:0000259" key="2">
    <source>
        <dbReference type="Pfam" id="PF00535"/>
    </source>
</evidence>
<dbReference type="Gene3D" id="3.90.550.10">
    <property type="entry name" value="Spore Coat Polysaccharide Biosynthesis Protein SpsA, Chain A"/>
    <property type="match status" value="1"/>
</dbReference>
<protein>
    <submittedName>
        <fullName evidence="3">Glycosyltransferase</fullName>
        <ecNumber evidence="3">2.4.-.-</ecNumber>
    </submittedName>
</protein>
<dbReference type="AlphaFoldDB" id="A0A975RZD7"/>
<dbReference type="RefSeq" id="WP_215605763.1">
    <property type="nucleotide sequence ID" value="NZ_CP076136.1"/>
</dbReference>
<proteinExistence type="predicted"/>
<dbReference type="Proteomes" id="UP000676951">
    <property type="component" value="Chromosome"/>
</dbReference>
<dbReference type="InterPro" id="IPR029044">
    <property type="entry name" value="Nucleotide-diphossugar_trans"/>
</dbReference>
<dbReference type="InterPro" id="IPR001173">
    <property type="entry name" value="Glyco_trans_2-like"/>
</dbReference>
<evidence type="ECO:0000313" key="3">
    <source>
        <dbReference type="EMBL" id="QWG25021.1"/>
    </source>
</evidence>
<feature type="domain" description="Glycosyltransferase 2-like" evidence="2">
    <location>
        <begin position="81"/>
        <end position="214"/>
    </location>
</feature>
<dbReference type="EMBL" id="CP076136">
    <property type="protein sequence ID" value="QWG25021.1"/>
    <property type="molecule type" value="Genomic_DNA"/>
</dbReference>
<evidence type="ECO:0000313" key="4">
    <source>
        <dbReference type="Proteomes" id="UP000676951"/>
    </source>
</evidence>
<dbReference type="Pfam" id="PF00535">
    <property type="entry name" value="Glycos_transf_2"/>
    <property type="match status" value="1"/>
</dbReference>
<keyword evidence="4" id="KW-1185">Reference proteome</keyword>
<dbReference type="CDD" id="cd06433">
    <property type="entry name" value="GT_2_WfgS_like"/>
    <property type="match status" value="1"/>
</dbReference>
<reference evidence="3 4" key="1">
    <citation type="submission" date="2021-06" db="EMBL/GenBank/DDBJ databases">
        <title>Bradyrhizobium sp. S2-11-4 Genome sequencing.</title>
        <authorList>
            <person name="Jin L."/>
        </authorList>
    </citation>
    <scope>NUCLEOTIDE SEQUENCE [LARGE SCALE GENOMIC DNA]</scope>
    <source>
        <strain evidence="3 4">S2-11-4</strain>
    </source>
</reference>
<name>A0A975RZD7_9BRAD</name>
<dbReference type="PANTHER" id="PTHR43685:SF2">
    <property type="entry name" value="GLYCOSYLTRANSFERASE 2-LIKE DOMAIN-CONTAINING PROTEIN"/>
    <property type="match status" value="1"/>
</dbReference>
<gene>
    <name evidence="3" type="ORF">KMZ93_09155</name>
</gene>
<dbReference type="GO" id="GO:0016757">
    <property type="term" value="F:glycosyltransferase activity"/>
    <property type="evidence" value="ECO:0007669"/>
    <property type="project" value="UniProtKB-KW"/>
</dbReference>
<feature type="coiled-coil region" evidence="1">
    <location>
        <begin position="6"/>
        <end position="33"/>
    </location>
</feature>
<keyword evidence="1" id="KW-0175">Coiled coil</keyword>
<sequence length="332" mass="38202">MDDEFKRELLERLKAIEERLDGLDTSQSQLQEAYARSRAHLRRFWLRPPMWTFEQHSPRPLDLRTLPAPPSLPTCVPTIAIVTPSFNHGQFLAATIDSVIGQNYPALSYHVQDGGSEDDTVAILKGYGDKISWRSEPDQGQSDAINQGFAGVDGDIMAYLNSDDILLPGALTYVAKFFAERPDIDVVYGHRIFIDYAGSEIGRAILPAHSIEALRYAGYVPQETMFWRRRVWDAVGPMDRNFHYALDWDFMLRAQAAGFKFARARRFLACFRVHDAQKTTKNYELGRKEMQRLRLRNLGYVPSQLEISRAIAPYLLRQFICHWSYRLGLLRR</sequence>